<evidence type="ECO:0000256" key="12">
    <source>
        <dbReference type="ARBA" id="ARBA00024680"/>
    </source>
</evidence>
<proteinExistence type="evidence at transcript level"/>
<dbReference type="EMBL" id="LR014667">
    <property type="protein sequence ID" value="SVE84286.1"/>
    <property type="molecule type" value="mRNA"/>
</dbReference>
<evidence type="ECO:0000256" key="2">
    <source>
        <dbReference type="ARBA" id="ARBA00004567"/>
    </source>
</evidence>
<protein>
    <recommendedName>
        <fullName evidence="13">mRNA export factor GLE1</fullName>
    </recommendedName>
    <alternativeName>
        <fullName evidence="15">GLE1 RNA export mediator</fullName>
    </alternativeName>
    <alternativeName>
        <fullName evidence="14">Nucleoporin GLE1</fullName>
    </alternativeName>
</protein>
<dbReference type="GO" id="GO:0016973">
    <property type="term" value="P:poly(A)+ mRNA export from nucleus"/>
    <property type="evidence" value="ECO:0007669"/>
    <property type="project" value="InterPro"/>
</dbReference>
<evidence type="ECO:0000256" key="4">
    <source>
        <dbReference type="ARBA" id="ARBA00022448"/>
    </source>
</evidence>
<evidence type="ECO:0000256" key="9">
    <source>
        <dbReference type="ARBA" id="ARBA00023054"/>
    </source>
</evidence>
<dbReference type="InterPro" id="IPR038506">
    <property type="entry name" value="GLE1-like_sf"/>
</dbReference>
<comment type="function">
    <text evidence="12">Required for the export of mRNAs containing poly(A) tails from the nucleus into the cytoplasm. May be involved in the terminal step of the mRNA transport through the nuclear pore complex (NPC).</text>
</comment>
<keyword evidence="4" id="KW-0813">Transport</keyword>
<organism evidence="18">
    <name type="scientific">Daphnia pulex</name>
    <name type="common">Water flea</name>
    <dbReference type="NCBI Taxonomy" id="6669"/>
    <lineage>
        <taxon>Eukaryota</taxon>
        <taxon>Metazoa</taxon>
        <taxon>Ecdysozoa</taxon>
        <taxon>Arthropoda</taxon>
        <taxon>Crustacea</taxon>
        <taxon>Branchiopoda</taxon>
        <taxon>Diplostraca</taxon>
        <taxon>Cladocera</taxon>
        <taxon>Anomopoda</taxon>
        <taxon>Daphniidae</taxon>
        <taxon>Daphnia</taxon>
    </lineage>
</organism>
<evidence type="ECO:0000256" key="10">
    <source>
        <dbReference type="ARBA" id="ARBA00023132"/>
    </source>
</evidence>
<keyword evidence="10" id="KW-0906">Nuclear pore complex</keyword>
<evidence type="ECO:0000256" key="8">
    <source>
        <dbReference type="ARBA" id="ARBA00023010"/>
    </source>
</evidence>
<evidence type="ECO:0000256" key="14">
    <source>
        <dbReference type="ARBA" id="ARBA00029983"/>
    </source>
</evidence>
<feature type="region of interest" description="Disordered" evidence="17">
    <location>
        <begin position="348"/>
        <end position="380"/>
    </location>
</feature>
<evidence type="ECO:0000256" key="5">
    <source>
        <dbReference type="ARBA" id="ARBA00022490"/>
    </source>
</evidence>
<keyword evidence="5" id="KW-0963">Cytoplasm</keyword>
<keyword evidence="7" id="KW-0653">Protein transport</keyword>
<evidence type="ECO:0000256" key="13">
    <source>
        <dbReference type="ARBA" id="ARBA00026227"/>
    </source>
</evidence>
<keyword evidence="6" id="KW-0509">mRNA transport</keyword>
<accession>A0A4Y7MUE5</accession>
<evidence type="ECO:0000313" key="18">
    <source>
        <dbReference type="EMBL" id="SVE84286.1"/>
    </source>
</evidence>
<evidence type="ECO:0000256" key="6">
    <source>
        <dbReference type="ARBA" id="ARBA00022816"/>
    </source>
</evidence>
<comment type="subcellular location">
    <subcellularLocation>
        <location evidence="1">Cytoplasm</location>
    </subcellularLocation>
    <subcellularLocation>
        <location evidence="2">Nucleus</location>
        <location evidence="2">Nuclear pore complex</location>
    </subcellularLocation>
</comment>
<dbReference type="InterPro" id="IPR012476">
    <property type="entry name" value="GLE1"/>
</dbReference>
<name>A0A4Y7MUE5_DAPPU</name>
<evidence type="ECO:0000256" key="16">
    <source>
        <dbReference type="SAM" id="Coils"/>
    </source>
</evidence>
<dbReference type="OrthoDB" id="19740at2759"/>
<dbReference type="FunFam" id="1.25.40.510:FF:000001">
    <property type="entry name" value="Nucleoporin GLE1 isoform 1"/>
    <property type="match status" value="1"/>
</dbReference>
<dbReference type="GO" id="GO:0005737">
    <property type="term" value="C:cytoplasm"/>
    <property type="evidence" value="ECO:0007669"/>
    <property type="project" value="UniProtKB-SubCell"/>
</dbReference>
<dbReference type="PANTHER" id="PTHR12960:SF0">
    <property type="entry name" value="MRNA EXPORT FACTOR GLE1"/>
    <property type="match status" value="1"/>
</dbReference>
<evidence type="ECO:0000256" key="1">
    <source>
        <dbReference type="ARBA" id="ARBA00004496"/>
    </source>
</evidence>
<evidence type="ECO:0000256" key="7">
    <source>
        <dbReference type="ARBA" id="ARBA00022927"/>
    </source>
</evidence>
<feature type="coiled-coil region" evidence="16">
    <location>
        <begin position="199"/>
        <end position="245"/>
    </location>
</feature>
<keyword evidence="8" id="KW-0811">Translocation</keyword>
<evidence type="ECO:0000256" key="15">
    <source>
        <dbReference type="ARBA" id="ARBA00030897"/>
    </source>
</evidence>
<evidence type="ECO:0000256" key="11">
    <source>
        <dbReference type="ARBA" id="ARBA00023242"/>
    </source>
</evidence>
<comment type="similarity">
    <text evidence="3">Belongs to the GLE1 family.</text>
</comment>
<dbReference type="Pfam" id="PF07817">
    <property type="entry name" value="GLE1"/>
    <property type="match status" value="1"/>
</dbReference>
<evidence type="ECO:0000256" key="3">
    <source>
        <dbReference type="ARBA" id="ARBA00011056"/>
    </source>
</evidence>
<dbReference type="PANTHER" id="PTHR12960">
    <property type="entry name" value="GLE-1-RELATED"/>
    <property type="match status" value="1"/>
</dbReference>
<dbReference type="Gene3D" id="1.10.10.60">
    <property type="entry name" value="Homeodomain-like"/>
    <property type="match status" value="1"/>
</dbReference>
<keyword evidence="9 16" id="KW-0175">Coiled coil</keyword>
<dbReference type="Gene3D" id="1.25.40.510">
    <property type="entry name" value="GLE1-like"/>
    <property type="match status" value="1"/>
</dbReference>
<dbReference type="GO" id="GO:0015031">
    <property type="term" value="P:protein transport"/>
    <property type="evidence" value="ECO:0007669"/>
    <property type="project" value="UniProtKB-KW"/>
</dbReference>
<evidence type="ECO:0000256" key="17">
    <source>
        <dbReference type="SAM" id="MobiDB-lite"/>
    </source>
</evidence>
<sequence>MKFYVNLREWHENFSIFWSMIVKMQLLYFQLTQDRWDSTRFSKRSIEDLKERYYDICNILNKARHTTGPEPKNIAYDADNEKRRKEQLKRLFELQHTEKRINQFKWQQELLLMRNTNQLDETTPVYNLSNHMIMQLFELKEAQRSSVASSFMKKMEDFKESSRRNDDEECLRKKQELEERLVPKTESQIDVEMTIQRLQNEARLRIQQKEDQIDKKLREVQSIQEKELQEDLKKKTLELQIVEAQRRKGICSEKLELMLKSLDESIISCLNKESFLQTIQMKIDRVTALKNQFQVVANTANNADPLINATRSENIVQQIEDLSEVIKEDISKNNAAVHEKVMLAKRQAQSTVPAPAVKQEQQNDSNNHSEKKTNETDEGYEDLNFVQREDLLLYSQLQSELSQYESSAAAFTNDLSLKALRFELQKAVLHPLNEISDLSGQHLQDKLDRLASLLRGNAVNVGSRVVRATEHPGGLEYCTNLLARRMVSQGEDQVNVNPKAAFPIAAVITELWIEFPIFGRLVLAHFYRQCPYLVPYYAPQQEGQSNEDYYKSLGYRYSNGKVEQQPAYLKRMSGVVRLYAAILISLPRRNQSHPHGLEHAWRYLASLLNLSPRNDITAAILVEFLSVTGHAMSKEYGKQFQKILHLICTEYFSMIRNVTPKGSGGGPVTRLEDFLQESITKGGIPPPAGQLPLRFW</sequence>
<keyword evidence="11" id="KW-0539">Nucleus</keyword>
<gene>
    <name evidence="18" type="primary">EOG090X0755</name>
</gene>
<reference evidence="18" key="1">
    <citation type="submission" date="2018-08" db="EMBL/GenBank/DDBJ databases">
        <authorList>
            <person name="Cornetti L."/>
        </authorList>
    </citation>
    <scope>NUCLEOTIDE SEQUENCE</scope>
    <source>
        <strain evidence="18">PA42</strain>
    </source>
</reference>
<dbReference type="GO" id="GO:0005643">
    <property type="term" value="C:nuclear pore"/>
    <property type="evidence" value="ECO:0007669"/>
    <property type="project" value="UniProtKB-SubCell"/>
</dbReference>
<dbReference type="AlphaFoldDB" id="A0A4Y7MUE5"/>